<sequence>MQETFILGSGTAPTMKPALIESWIQQLTTSPPSPPPKRKRSRRTATINIGVSSPPTSNSGDSDLVNPDTTPRVSHQASKRRRFDLSARPLPFDNLDRDDASSARSKSRRSTSTATSDSRSRLSRSPTKNMGSLELADRPVRRVRAARKEDLPNDVANLFFSIRDTREGRATIPREALRTVLEALTILDPSPATDTAFDQIPWSCIPSLDAHLELKCVQKIVRNTIECAEENVSEASWNSRVHEYVLDTALEPFDGIVFHWNVTRAPITKSCLPRHSSGLALEGKMVDFCICLGGRETTRAVQKRLKLTPETPIINHTNYQPLLYRPIAVSIETTTPNGSDEVAKTQLSVWVTGHFARLRSLSSTSNDAIAVGVTLPLLIVRGGEWSLWFARDTGDGIDLIETISVGNTNSVLGCYKVLAMLRHLAEWAKSTLYPWMEKHIWLDENIHAADPT</sequence>
<evidence type="ECO:0000313" key="1">
    <source>
        <dbReference type="EMBL" id="CAG9945320.1"/>
    </source>
</evidence>
<evidence type="ECO:0000313" key="2">
    <source>
        <dbReference type="Proteomes" id="UP000836387"/>
    </source>
</evidence>
<reference evidence="1" key="1">
    <citation type="submission" date="2020-04" db="EMBL/GenBank/DDBJ databases">
        <authorList>
            <person name="Broberg M."/>
        </authorList>
    </citation>
    <scope>NUCLEOTIDE SEQUENCE</scope>
</reference>
<gene>
    <name evidence="1" type="ORF">CRV2_00012054</name>
</gene>
<dbReference type="EMBL" id="CADEHS020000009">
    <property type="protein sequence ID" value="CAG9945320.1"/>
    <property type="molecule type" value="Genomic_DNA"/>
</dbReference>
<protein>
    <submittedName>
        <fullName evidence="1">Uncharacterized protein</fullName>
    </submittedName>
</protein>
<keyword evidence="2" id="KW-1185">Reference proteome</keyword>
<organism evidence="1 2">
    <name type="scientific">Clonostachys rosea f. rosea IK726</name>
    <dbReference type="NCBI Taxonomy" id="1349383"/>
    <lineage>
        <taxon>Eukaryota</taxon>
        <taxon>Fungi</taxon>
        <taxon>Dikarya</taxon>
        <taxon>Ascomycota</taxon>
        <taxon>Pezizomycotina</taxon>
        <taxon>Sordariomycetes</taxon>
        <taxon>Hypocreomycetidae</taxon>
        <taxon>Hypocreales</taxon>
        <taxon>Bionectriaceae</taxon>
        <taxon>Clonostachys</taxon>
    </lineage>
</organism>
<dbReference type="Proteomes" id="UP000836387">
    <property type="component" value="Unassembled WGS sequence"/>
</dbReference>
<accession>A0ACA9TWG4</accession>
<proteinExistence type="predicted"/>
<name>A0ACA9TWG4_BIOOC</name>
<reference evidence="1" key="2">
    <citation type="submission" date="2021-10" db="EMBL/GenBank/DDBJ databases">
        <authorList>
            <person name="Piombo E."/>
        </authorList>
    </citation>
    <scope>NUCLEOTIDE SEQUENCE</scope>
</reference>
<comment type="caution">
    <text evidence="1">The sequence shown here is derived from an EMBL/GenBank/DDBJ whole genome shotgun (WGS) entry which is preliminary data.</text>
</comment>